<comment type="caution">
    <text evidence="17">The sequence shown here is derived from an EMBL/GenBank/DDBJ whole genome shotgun (WGS) entry which is preliminary data.</text>
</comment>
<keyword evidence="7 14" id="KW-0812">Transmembrane</keyword>
<dbReference type="Pfam" id="PF01514">
    <property type="entry name" value="YscJ_FliF"/>
    <property type="match status" value="1"/>
</dbReference>
<feature type="compositionally biased region" description="Low complexity" evidence="13">
    <location>
        <begin position="296"/>
        <end position="310"/>
    </location>
</feature>
<feature type="region of interest" description="Disordered" evidence="13">
    <location>
        <begin position="269"/>
        <end position="335"/>
    </location>
</feature>
<evidence type="ECO:0000259" key="16">
    <source>
        <dbReference type="Pfam" id="PF08345"/>
    </source>
</evidence>
<feature type="compositionally biased region" description="Low complexity" evidence="13">
    <location>
        <begin position="318"/>
        <end position="330"/>
    </location>
</feature>
<dbReference type="InterPro" id="IPR045851">
    <property type="entry name" value="AMP-bd_C_sf"/>
</dbReference>
<reference evidence="17" key="2">
    <citation type="submission" date="2020-09" db="EMBL/GenBank/DDBJ databases">
        <authorList>
            <person name="Sun Q."/>
            <person name="Kim S."/>
        </authorList>
    </citation>
    <scope>NUCLEOTIDE SEQUENCE</scope>
    <source>
        <strain evidence="17">KCTC 32020</strain>
    </source>
</reference>
<gene>
    <name evidence="17" type="primary">fliF</name>
    <name evidence="17" type="ORF">GCM10007167_19560</name>
</gene>
<dbReference type="PANTHER" id="PTHR30046">
    <property type="entry name" value="FLAGELLAR M-RING PROTEIN"/>
    <property type="match status" value="1"/>
</dbReference>
<keyword evidence="8 14" id="KW-1133">Transmembrane helix</keyword>
<keyword evidence="17" id="KW-0966">Cell projection</keyword>
<keyword evidence="17" id="KW-0282">Flagellum</keyword>
<dbReference type="InterPro" id="IPR006182">
    <property type="entry name" value="FliF_N_dom"/>
</dbReference>
<evidence type="ECO:0000256" key="9">
    <source>
        <dbReference type="ARBA" id="ARBA00023136"/>
    </source>
</evidence>
<evidence type="ECO:0000313" key="18">
    <source>
        <dbReference type="Proteomes" id="UP000636453"/>
    </source>
</evidence>
<comment type="subunit">
    <text evidence="11">The basal body constitutes a major portion of the flagellar organelle and consists of four rings (L,P,S, and M) mounted on a central rod. The M ring is integral to the inner membrane of the cell and may be connected to the flagellar rod via the S ring. The S (supramembrane ring) lies just distal to the M ring. The L and P rings lie in the outer membrane and the periplasmic space, respectively.</text>
</comment>
<comment type="subcellular location">
    <subcellularLocation>
        <location evidence="2 12">Bacterial flagellum basal body</location>
    </subcellularLocation>
    <subcellularLocation>
        <location evidence="3">Cell membrane</location>
        <topology evidence="3">Multi-pass membrane protein</topology>
    </subcellularLocation>
</comment>
<comment type="similarity">
    <text evidence="4 12">Belongs to the FliF family.</text>
</comment>
<evidence type="ECO:0000256" key="10">
    <source>
        <dbReference type="ARBA" id="ARBA00023143"/>
    </source>
</evidence>
<keyword evidence="18" id="KW-1185">Reference proteome</keyword>
<dbReference type="NCBIfam" id="TIGR00206">
    <property type="entry name" value="fliF"/>
    <property type="match status" value="1"/>
</dbReference>
<dbReference type="GO" id="GO:0005886">
    <property type="term" value="C:plasma membrane"/>
    <property type="evidence" value="ECO:0007669"/>
    <property type="project" value="UniProtKB-SubCell"/>
</dbReference>
<evidence type="ECO:0000256" key="4">
    <source>
        <dbReference type="ARBA" id="ARBA00007971"/>
    </source>
</evidence>
<comment type="function">
    <text evidence="1 12">The M ring may be actively involved in energy transduction.</text>
</comment>
<accession>A0A918Z508</accession>
<protein>
    <recommendedName>
        <fullName evidence="5 12">Flagellar M-ring protein</fullName>
    </recommendedName>
</protein>
<keyword evidence="10 12" id="KW-0975">Bacterial flagellum</keyword>
<dbReference type="GO" id="GO:0003774">
    <property type="term" value="F:cytoskeletal motor activity"/>
    <property type="evidence" value="ECO:0007669"/>
    <property type="project" value="InterPro"/>
</dbReference>
<evidence type="ECO:0000256" key="1">
    <source>
        <dbReference type="ARBA" id="ARBA00003820"/>
    </source>
</evidence>
<dbReference type="PANTHER" id="PTHR30046:SF0">
    <property type="entry name" value="FLAGELLAR M-RING PROTEIN"/>
    <property type="match status" value="1"/>
</dbReference>
<sequence length="548" mass="57500">MAMGGALTRHLQDLPSLRQFVLLVGLAGAIAAGLWLFFWTQRPGYVPLFAELAPRDAAEVTEALGAAGIEYKLDDATGAVKVPEDKLHEARLKLASQGLPQQADRGFELIAKDPGFGVSQFVENARYQHALETELARTVATLRPVRSARVHLALPKPTAFARNRDQAGASVVLELFSGRTLDENQIAAIVNLVSSSIPNLPPERVTVVDQTGRLLTRRDGEQSAADAQFDQVRRMETAYVERVQQLLEPMLGPGRVSAQVTVDMDFSETEEAREVYGPDPGKVRSEQVAEEITGSAAPAAAGVPGATSNTPPGPPAPSANATAAAQEPAPVGNRNATRNYEIDRTISHSRRPAGRIRRVTAAVLVDNLPAAAGDGKKPASRPLTPAQVAQVEALVKQAIGFDANRGDAVTVANAPFVRNETPEGGEEPPLWENPTVQQLLRLGVGALAVLALVFGVLRPTLRQIVAPRAAAALPAAALEGTLEPAAALASPDGAAPAAAMRGPAPGTAGATDAGPTTHEARLQQARSAVAQDPKRVAQVVKAWVGSDG</sequence>
<evidence type="ECO:0000256" key="8">
    <source>
        <dbReference type="ARBA" id="ARBA00022989"/>
    </source>
</evidence>
<dbReference type="InterPro" id="IPR013556">
    <property type="entry name" value="Flag_M-ring_C"/>
</dbReference>
<reference evidence="17" key="1">
    <citation type="journal article" date="2014" name="Int. J. Syst. Evol. Microbiol.">
        <title>Complete genome sequence of Corynebacterium casei LMG S-19264T (=DSM 44701T), isolated from a smear-ripened cheese.</title>
        <authorList>
            <consortium name="US DOE Joint Genome Institute (JGI-PGF)"/>
            <person name="Walter F."/>
            <person name="Albersmeier A."/>
            <person name="Kalinowski J."/>
            <person name="Ruckert C."/>
        </authorList>
    </citation>
    <scope>NUCLEOTIDE SEQUENCE</scope>
    <source>
        <strain evidence="17">KCTC 32020</strain>
    </source>
</reference>
<dbReference type="PIRSF" id="PIRSF004862">
    <property type="entry name" value="FliF"/>
    <property type="match status" value="1"/>
</dbReference>
<dbReference type="Pfam" id="PF08345">
    <property type="entry name" value="YscJ_FliF_C"/>
    <property type="match status" value="1"/>
</dbReference>
<evidence type="ECO:0000259" key="15">
    <source>
        <dbReference type="Pfam" id="PF01514"/>
    </source>
</evidence>
<name>A0A918Z508_9GAMM</name>
<feature type="domain" description="Flagellar M-ring C-terminal" evidence="16">
    <location>
        <begin position="247"/>
        <end position="416"/>
    </location>
</feature>
<evidence type="ECO:0000256" key="2">
    <source>
        <dbReference type="ARBA" id="ARBA00004117"/>
    </source>
</evidence>
<dbReference type="GO" id="GO:0009431">
    <property type="term" value="C:bacterial-type flagellum basal body, MS ring"/>
    <property type="evidence" value="ECO:0007669"/>
    <property type="project" value="InterPro"/>
</dbReference>
<feature type="domain" description="Flagellar M-ring N-terminal" evidence="15">
    <location>
        <begin position="41"/>
        <end position="216"/>
    </location>
</feature>
<evidence type="ECO:0000256" key="5">
    <source>
        <dbReference type="ARBA" id="ARBA00017949"/>
    </source>
</evidence>
<evidence type="ECO:0000256" key="13">
    <source>
        <dbReference type="SAM" id="MobiDB-lite"/>
    </source>
</evidence>
<evidence type="ECO:0000256" key="7">
    <source>
        <dbReference type="ARBA" id="ARBA00022692"/>
    </source>
</evidence>
<keyword evidence="17" id="KW-0969">Cilium</keyword>
<feature type="transmembrane region" description="Helical" evidence="14">
    <location>
        <begin position="20"/>
        <end position="39"/>
    </location>
</feature>
<dbReference type="GO" id="GO:0071973">
    <property type="term" value="P:bacterial-type flagellum-dependent cell motility"/>
    <property type="evidence" value="ECO:0007669"/>
    <property type="project" value="InterPro"/>
</dbReference>
<dbReference type="Gene3D" id="3.30.300.30">
    <property type="match status" value="1"/>
</dbReference>
<evidence type="ECO:0000256" key="3">
    <source>
        <dbReference type="ARBA" id="ARBA00004651"/>
    </source>
</evidence>
<evidence type="ECO:0000256" key="14">
    <source>
        <dbReference type="SAM" id="Phobius"/>
    </source>
</evidence>
<evidence type="ECO:0000256" key="6">
    <source>
        <dbReference type="ARBA" id="ARBA00022475"/>
    </source>
</evidence>
<dbReference type="Proteomes" id="UP000636453">
    <property type="component" value="Unassembled WGS sequence"/>
</dbReference>
<organism evidence="17 18">
    <name type="scientific">Vulcaniibacterium thermophilum</name>
    <dbReference type="NCBI Taxonomy" id="1169913"/>
    <lineage>
        <taxon>Bacteria</taxon>
        <taxon>Pseudomonadati</taxon>
        <taxon>Pseudomonadota</taxon>
        <taxon>Gammaproteobacteria</taxon>
        <taxon>Lysobacterales</taxon>
        <taxon>Lysobacteraceae</taxon>
        <taxon>Vulcaniibacterium</taxon>
    </lineage>
</organism>
<dbReference type="OrthoDB" id="8554211at2"/>
<dbReference type="InterPro" id="IPR043427">
    <property type="entry name" value="YscJ/FliF"/>
</dbReference>
<evidence type="ECO:0000256" key="12">
    <source>
        <dbReference type="PIRNR" id="PIRNR004862"/>
    </source>
</evidence>
<dbReference type="RefSeq" id="WP_146473879.1">
    <property type="nucleotide sequence ID" value="NZ_JBHRUD010000001.1"/>
</dbReference>
<feature type="compositionally biased region" description="Basic and acidic residues" evidence="13">
    <location>
        <begin position="270"/>
        <end position="287"/>
    </location>
</feature>
<dbReference type="AlphaFoldDB" id="A0A918Z508"/>
<feature type="compositionally biased region" description="Low complexity" evidence="13">
    <location>
        <begin position="494"/>
        <end position="517"/>
    </location>
</feature>
<dbReference type="PRINTS" id="PR01009">
    <property type="entry name" value="FLGMRINGFLIF"/>
</dbReference>
<dbReference type="InterPro" id="IPR000067">
    <property type="entry name" value="FlgMring_FliF"/>
</dbReference>
<keyword evidence="6" id="KW-1003">Cell membrane</keyword>
<proteinExistence type="inferred from homology"/>
<evidence type="ECO:0000256" key="11">
    <source>
        <dbReference type="ARBA" id="ARBA00025936"/>
    </source>
</evidence>
<evidence type="ECO:0000313" key="17">
    <source>
        <dbReference type="EMBL" id="GHE37473.1"/>
    </source>
</evidence>
<feature type="region of interest" description="Disordered" evidence="13">
    <location>
        <begin position="494"/>
        <end position="530"/>
    </location>
</feature>
<keyword evidence="9 14" id="KW-0472">Membrane</keyword>
<dbReference type="EMBL" id="BNCF01000010">
    <property type="protein sequence ID" value="GHE37473.1"/>
    <property type="molecule type" value="Genomic_DNA"/>
</dbReference>